<dbReference type="PANTHER" id="PTHR28083:SF1">
    <property type="entry name" value="GOOD FOR FULL DBP5 ACTIVITY PROTEIN 2"/>
    <property type="match status" value="1"/>
</dbReference>
<protein>
    <recommendedName>
        <fullName evidence="2">Gfd2/YDR514C-like C-terminal domain-containing protein</fullName>
    </recommendedName>
</protein>
<feature type="compositionally biased region" description="Polar residues" evidence="1">
    <location>
        <begin position="319"/>
        <end position="337"/>
    </location>
</feature>
<feature type="compositionally biased region" description="Polar residues" evidence="1">
    <location>
        <begin position="346"/>
        <end position="357"/>
    </location>
</feature>
<accession>A0A8J5NZB8</accession>
<evidence type="ECO:0000259" key="2">
    <source>
        <dbReference type="Pfam" id="PF21762"/>
    </source>
</evidence>
<dbReference type="Pfam" id="PF21762">
    <property type="entry name" value="DEDDh_C"/>
    <property type="match status" value="1"/>
</dbReference>
<feature type="compositionally biased region" description="Low complexity" evidence="1">
    <location>
        <begin position="294"/>
        <end position="309"/>
    </location>
</feature>
<dbReference type="PANTHER" id="PTHR28083">
    <property type="entry name" value="GOOD FOR FULL DBP5 ACTIVITY PROTEIN 2"/>
    <property type="match status" value="1"/>
</dbReference>
<reference evidence="3" key="1">
    <citation type="submission" date="2021-04" db="EMBL/GenBank/DDBJ databases">
        <title>First draft genome resource for Brassicaceae pathogens Fusarium oxysporum f. sp. raphani and Fusarium oxysporum f. sp. rapae.</title>
        <authorList>
            <person name="Asai S."/>
        </authorList>
    </citation>
    <scope>NUCLEOTIDE SEQUENCE</scope>
    <source>
        <strain evidence="3">Tf1208</strain>
    </source>
</reference>
<sequence>MSDTGELDHSLDHSWLKRPELFVPQWVMGYAIENQRTSRWSWLQHEHFHTWQYTEDSPFQIISIDFDEIIVGGDEVRSFQIGVSVLDTERLGDVLAKSPKPDVNLAARVVQSHHWVVGDEENSPEFEDMFRFGRMRYVPMDEFEKEITDIIKNWNFFLITHGPDESLSFLRSCGVYLRLLNTIDTAQVVQEVLRLPFDQVVSKDELVREIGVQFEDPGLAGNEAHLTLRILLLLIARDVDLHLHRVGVPMDQWSLLLKRIVDSPPKKQRVRRMRRSPPGDSSEQSSERGDIMDSSTSSSPLSSPPSTEQSSERGGIKDSPTNSARLSSPPTEQTGGQSDKEVSVAGNIQSSPASSPE</sequence>
<organism evidence="3 4">
    <name type="scientific">Fusarium oxysporum f. sp. rapae</name>
    <dbReference type="NCBI Taxonomy" id="485398"/>
    <lineage>
        <taxon>Eukaryota</taxon>
        <taxon>Fungi</taxon>
        <taxon>Dikarya</taxon>
        <taxon>Ascomycota</taxon>
        <taxon>Pezizomycotina</taxon>
        <taxon>Sordariomycetes</taxon>
        <taxon>Hypocreomycetidae</taxon>
        <taxon>Hypocreales</taxon>
        <taxon>Nectriaceae</taxon>
        <taxon>Fusarium</taxon>
        <taxon>Fusarium oxysporum species complex</taxon>
    </lineage>
</organism>
<gene>
    <name evidence="3" type="ORF">Forpe1208_v005545</name>
</gene>
<proteinExistence type="predicted"/>
<feature type="region of interest" description="Disordered" evidence="1">
    <location>
        <begin position="266"/>
        <end position="357"/>
    </location>
</feature>
<name>A0A8J5NZB8_FUSOX</name>
<evidence type="ECO:0000256" key="1">
    <source>
        <dbReference type="SAM" id="MobiDB-lite"/>
    </source>
</evidence>
<comment type="caution">
    <text evidence="3">The sequence shown here is derived from an EMBL/GenBank/DDBJ whole genome shotgun (WGS) entry which is preliminary data.</text>
</comment>
<dbReference type="InterPro" id="IPR048519">
    <property type="entry name" value="Gfd2/YDR514C-like_C"/>
</dbReference>
<dbReference type="EMBL" id="JAELUQ010000004">
    <property type="protein sequence ID" value="KAG7415586.1"/>
    <property type="molecule type" value="Genomic_DNA"/>
</dbReference>
<feature type="domain" description="Gfd2/YDR514C-like C-terminal" evidence="2">
    <location>
        <begin position="81"/>
        <end position="232"/>
    </location>
</feature>
<dbReference type="AlphaFoldDB" id="A0A8J5NZB8"/>
<evidence type="ECO:0000313" key="3">
    <source>
        <dbReference type="EMBL" id="KAG7415586.1"/>
    </source>
</evidence>
<dbReference type="Proteomes" id="UP000694050">
    <property type="component" value="Unassembled WGS sequence"/>
</dbReference>
<evidence type="ECO:0000313" key="4">
    <source>
        <dbReference type="Proteomes" id="UP000694050"/>
    </source>
</evidence>
<feature type="compositionally biased region" description="Basic residues" evidence="1">
    <location>
        <begin position="266"/>
        <end position="275"/>
    </location>
</feature>
<dbReference type="InterPro" id="IPR040151">
    <property type="entry name" value="Gfd2/YDR514C-like"/>
</dbReference>